<dbReference type="RefSeq" id="WP_142582001.1">
    <property type="nucleotide sequence ID" value="NZ_CABFPH010000008.1"/>
</dbReference>
<proteinExistence type="predicted"/>
<accession>A0A509E8E0</accession>
<protein>
    <submittedName>
        <fullName evidence="4">Response regulator protein TmoT</fullName>
    </submittedName>
</protein>
<dbReference type="Proteomes" id="UP000410984">
    <property type="component" value="Unassembled WGS sequence"/>
</dbReference>
<dbReference type="Gene3D" id="3.40.50.2300">
    <property type="match status" value="1"/>
</dbReference>
<evidence type="ECO:0000259" key="3">
    <source>
        <dbReference type="PROSITE" id="PS50110"/>
    </source>
</evidence>
<dbReference type="InterPro" id="IPR050595">
    <property type="entry name" value="Bact_response_regulator"/>
</dbReference>
<reference evidence="4 5" key="1">
    <citation type="submission" date="2019-06" db="EMBL/GenBank/DDBJ databases">
        <authorList>
            <person name="Rodrigo-Torres L."/>
            <person name="Arahal R. D."/>
            <person name="Lucena T."/>
        </authorList>
    </citation>
    <scope>NUCLEOTIDE SEQUENCE [LARGE SCALE GENOMIC DNA]</scope>
    <source>
        <strain evidence="4 5">SB0023/3</strain>
    </source>
</reference>
<name>A0A509E8E0_9HYPH</name>
<dbReference type="OrthoDB" id="9782655at2"/>
<dbReference type="PROSITE" id="PS50110">
    <property type="entry name" value="RESPONSE_REGULATORY"/>
    <property type="match status" value="1"/>
</dbReference>
<dbReference type="PANTHER" id="PTHR44591:SF25">
    <property type="entry name" value="CHEMOTAXIS TWO-COMPONENT RESPONSE REGULATOR"/>
    <property type="match status" value="1"/>
</dbReference>
<keyword evidence="5" id="KW-1185">Reference proteome</keyword>
<dbReference type="PANTHER" id="PTHR44591">
    <property type="entry name" value="STRESS RESPONSE REGULATOR PROTEIN 1"/>
    <property type="match status" value="1"/>
</dbReference>
<evidence type="ECO:0000313" key="4">
    <source>
        <dbReference type="EMBL" id="VUD70430.1"/>
    </source>
</evidence>
<feature type="domain" description="Response regulatory" evidence="3">
    <location>
        <begin position="7"/>
        <end position="121"/>
    </location>
</feature>
<sequence length="123" mass="12963">MSIGKKAVAVVDDDEAVLDATSSFLEALGYNALAFRSGEAFLASDAGGDVSCLLTDVNMPGISGLELQDRVRQLRPTLPIILMTALTDDALRRRACAGGARDLLRKPLAADDLIRCLEATLGS</sequence>
<feature type="modified residue" description="4-aspartylphosphate" evidence="2">
    <location>
        <position position="56"/>
    </location>
</feature>
<dbReference type="EMBL" id="CABFPH010000008">
    <property type="protein sequence ID" value="VUD70430.1"/>
    <property type="molecule type" value="Genomic_DNA"/>
</dbReference>
<keyword evidence="1 2" id="KW-0597">Phosphoprotein</keyword>
<evidence type="ECO:0000256" key="2">
    <source>
        <dbReference type="PROSITE-ProRule" id="PRU00169"/>
    </source>
</evidence>
<gene>
    <name evidence="4" type="primary">tmoT_2</name>
    <name evidence="4" type="ORF">MET9862_00998</name>
</gene>
<organism evidence="4 5">
    <name type="scientific">Methylobacterium symbioticum</name>
    <dbReference type="NCBI Taxonomy" id="2584084"/>
    <lineage>
        <taxon>Bacteria</taxon>
        <taxon>Pseudomonadati</taxon>
        <taxon>Pseudomonadota</taxon>
        <taxon>Alphaproteobacteria</taxon>
        <taxon>Hyphomicrobiales</taxon>
        <taxon>Methylobacteriaceae</taxon>
        <taxon>Methylobacterium</taxon>
    </lineage>
</organism>
<dbReference type="AlphaFoldDB" id="A0A509E8E0"/>
<dbReference type="SMART" id="SM00448">
    <property type="entry name" value="REC"/>
    <property type="match status" value="1"/>
</dbReference>
<evidence type="ECO:0000256" key="1">
    <source>
        <dbReference type="ARBA" id="ARBA00022553"/>
    </source>
</evidence>
<evidence type="ECO:0000313" key="5">
    <source>
        <dbReference type="Proteomes" id="UP000410984"/>
    </source>
</evidence>
<dbReference type="InterPro" id="IPR011006">
    <property type="entry name" value="CheY-like_superfamily"/>
</dbReference>
<dbReference type="InterPro" id="IPR001789">
    <property type="entry name" value="Sig_transdc_resp-reg_receiver"/>
</dbReference>
<dbReference type="GO" id="GO:0000160">
    <property type="term" value="P:phosphorelay signal transduction system"/>
    <property type="evidence" value="ECO:0007669"/>
    <property type="project" value="InterPro"/>
</dbReference>
<dbReference type="SUPFAM" id="SSF52172">
    <property type="entry name" value="CheY-like"/>
    <property type="match status" value="1"/>
</dbReference>
<dbReference type="Pfam" id="PF00072">
    <property type="entry name" value="Response_reg"/>
    <property type="match status" value="1"/>
</dbReference>